<organism evidence="2 3">
    <name type="scientific">Eiseniibacteriota bacterium</name>
    <dbReference type="NCBI Taxonomy" id="2212470"/>
    <lineage>
        <taxon>Bacteria</taxon>
        <taxon>Candidatus Eiseniibacteriota</taxon>
    </lineage>
</organism>
<name>A0A933W3B0_UNCEI</name>
<keyword evidence="1" id="KW-0732">Signal</keyword>
<proteinExistence type="predicted"/>
<evidence type="ECO:0000256" key="1">
    <source>
        <dbReference type="SAM" id="SignalP"/>
    </source>
</evidence>
<reference evidence="2" key="1">
    <citation type="submission" date="2020-07" db="EMBL/GenBank/DDBJ databases">
        <title>Huge and variable diversity of episymbiotic CPR bacteria and DPANN archaea in groundwater ecosystems.</title>
        <authorList>
            <person name="He C.Y."/>
            <person name="Keren R."/>
            <person name="Whittaker M."/>
            <person name="Farag I.F."/>
            <person name="Doudna J."/>
            <person name="Cate J.H.D."/>
            <person name="Banfield J.F."/>
        </authorList>
    </citation>
    <scope>NUCLEOTIDE SEQUENCE</scope>
    <source>
        <strain evidence="2">NC_groundwater_1813_Pr3_B-0.1um_71_17</strain>
    </source>
</reference>
<comment type="caution">
    <text evidence="2">The sequence shown here is derived from an EMBL/GenBank/DDBJ whole genome shotgun (WGS) entry which is preliminary data.</text>
</comment>
<evidence type="ECO:0000313" key="2">
    <source>
        <dbReference type="EMBL" id="MBI5170950.1"/>
    </source>
</evidence>
<accession>A0A933W3B0</accession>
<dbReference type="Proteomes" id="UP000696931">
    <property type="component" value="Unassembled WGS sequence"/>
</dbReference>
<sequence>MKRLALVTCFVITFAAPSVHAAGVSLSWEDCGAHGFERKSFDCASNTIPGGARMIGSFIPPAGSTAITGEEIVLEFVTWEKSSLPDWWQFKNAGTCRQTALSASADFTAYSACTDYWNGLAAGGITGFFWPLNQSSARARLLIVFAIALVNATPVDEFTEYYAFRLTMTGQKSVGAGACAGCLDPVSILLSEIKLTQPAGVGDFRLQIPASNCIMWQPSSPHASCMYVWDPVRNSTWGAIKAQYR</sequence>
<feature type="signal peptide" evidence="1">
    <location>
        <begin position="1"/>
        <end position="21"/>
    </location>
</feature>
<evidence type="ECO:0000313" key="3">
    <source>
        <dbReference type="Proteomes" id="UP000696931"/>
    </source>
</evidence>
<dbReference type="AlphaFoldDB" id="A0A933W3B0"/>
<feature type="chain" id="PRO_5037620484" evidence="1">
    <location>
        <begin position="22"/>
        <end position="245"/>
    </location>
</feature>
<gene>
    <name evidence="2" type="ORF">HZA61_15780</name>
</gene>
<protein>
    <submittedName>
        <fullName evidence="2">Uncharacterized protein</fullName>
    </submittedName>
</protein>
<dbReference type="EMBL" id="JACRIW010000113">
    <property type="protein sequence ID" value="MBI5170950.1"/>
    <property type="molecule type" value="Genomic_DNA"/>
</dbReference>